<reference evidence="8 9" key="1">
    <citation type="submission" date="2019-07" db="EMBL/GenBank/DDBJ databases">
        <authorList>
            <person name="Friedrich A."/>
            <person name="Schacherer J."/>
        </authorList>
    </citation>
    <scope>NUCLEOTIDE SEQUENCE [LARGE SCALE GENOMIC DNA]</scope>
</reference>
<feature type="coiled-coil region" evidence="6">
    <location>
        <begin position="131"/>
        <end position="158"/>
    </location>
</feature>
<evidence type="ECO:0000256" key="5">
    <source>
        <dbReference type="ARBA" id="ARBA00023242"/>
    </source>
</evidence>
<evidence type="ECO:0000256" key="2">
    <source>
        <dbReference type="ARBA" id="ARBA00022491"/>
    </source>
</evidence>
<evidence type="ECO:0000256" key="3">
    <source>
        <dbReference type="ARBA" id="ARBA00023015"/>
    </source>
</evidence>
<dbReference type="EMBL" id="CABFWN010000007">
    <property type="protein sequence ID" value="VUG20347.1"/>
    <property type="molecule type" value="Genomic_DNA"/>
</dbReference>
<comment type="subcellular location">
    <subcellularLocation>
        <location evidence="1">Nucleus</location>
    </subcellularLocation>
</comment>
<dbReference type="Proteomes" id="UP000478008">
    <property type="component" value="Unassembled WGS sequence"/>
</dbReference>
<evidence type="ECO:0000256" key="7">
    <source>
        <dbReference type="SAM" id="MobiDB-lite"/>
    </source>
</evidence>
<dbReference type="PANTHER" id="PTHR21964">
    <property type="entry name" value="BREAST CANCER METASTASIS-SUPPRESSOR 1"/>
    <property type="match status" value="1"/>
</dbReference>
<organism evidence="8 9">
    <name type="scientific">Dekkera bruxellensis</name>
    <name type="common">Brettanomyces custersii</name>
    <dbReference type="NCBI Taxonomy" id="5007"/>
    <lineage>
        <taxon>Eukaryota</taxon>
        <taxon>Fungi</taxon>
        <taxon>Dikarya</taxon>
        <taxon>Ascomycota</taxon>
        <taxon>Saccharomycotina</taxon>
        <taxon>Pichiomycetes</taxon>
        <taxon>Pichiales</taxon>
        <taxon>Pichiaceae</taxon>
        <taxon>Brettanomyces</taxon>
    </lineage>
</organism>
<evidence type="ECO:0000313" key="9">
    <source>
        <dbReference type="Proteomes" id="UP000478008"/>
    </source>
</evidence>
<accession>A0A7D9H4X6</accession>
<keyword evidence="4" id="KW-0804">Transcription</keyword>
<feature type="region of interest" description="Disordered" evidence="7">
    <location>
        <begin position="1"/>
        <end position="127"/>
    </location>
</feature>
<feature type="compositionally biased region" description="Basic and acidic residues" evidence="7">
    <location>
        <begin position="33"/>
        <end position="92"/>
    </location>
</feature>
<dbReference type="Pfam" id="PF08598">
    <property type="entry name" value="Sds3"/>
    <property type="match status" value="1"/>
</dbReference>
<proteinExistence type="predicted"/>
<evidence type="ECO:0000313" key="8">
    <source>
        <dbReference type="EMBL" id="VUG20347.1"/>
    </source>
</evidence>
<keyword evidence="2" id="KW-0678">Repressor</keyword>
<keyword evidence="6" id="KW-0175">Coiled coil</keyword>
<gene>
    <name evidence="8" type="ORF">DEBR0S7_01948G</name>
</gene>
<name>A0A7D9H4X6_DEKBR</name>
<evidence type="ECO:0000256" key="4">
    <source>
        <dbReference type="ARBA" id="ARBA00023163"/>
    </source>
</evidence>
<evidence type="ECO:0000256" key="1">
    <source>
        <dbReference type="ARBA" id="ARBA00004123"/>
    </source>
</evidence>
<dbReference type="SMART" id="SM01401">
    <property type="entry name" value="Sds3"/>
    <property type="match status" value="1"/>
</dbReference>
<evidence type="ECO:0000256" key="6">
    <source>
        <dbReference type="SAM" id="Coils"/>
    </source>
</evidence>
<feature type="compositionally biased region" description="Acidic residues" evidence="7">
    <location>
        <begin position="93"/>
        <end position="116"/>
    </location>
</feature>
<dbReference type="AlphaFoldDB" id="A0A7D9H4X6"/>
<protein>
    <submittedName>
        <fullName evidence="8">DEBR0S7_01948g1_1</fullName>
    </submittedName>
</protein>
<dbReference type="GO" id="GO:0010468">
    <property type="term" value="P:regulation of gene expression"/>
    <property type="evidence" value="ECO:0007669"/>
    <property type="project" value="UniProtKB-ARBA"/>
</dbReference>
<keyword evidence="9" id="KW-1185">Reference proteome</keyword>
<sequence>MSSNKSDGLSTDKIEQMNKQNGYDNIIPSSDVETEKLDDMDNKESNLEELSRGGESEEQEKPKDPINDDGKKEEKQESSTEAKKEGKSKESHEIEEDSDEEMEDADEDEAEPEVEGEMMQVDEEKKREMEMEKQEKDRIAAMNELKDIEIEFAKLKDKLYETQLKKLEFELKLCEWNRHPDFLYFMKLIDENFKGQIEKSIELQKDRLKCLDNQTKSYRVQIHQQFIKNCEDLKYQRIREITSKWYEINKERRALDTASIQSPEYYQYNKHVTAANVNSPEVLNGLVLQRNALYREISQLKGIVKFKGSFPSSLNNITGCNGPEMEDDLARMGILH</sequence>
<dbReference type="GO" id="GO:0005654">
    <property type="term" value="C:nucleoplasm"/>
    <property type="evidence" value="ECO:0007669"/>
    <property type="project" value="UniProtKB-ARBA"/>
</dbReference>
<keyword evidence="3" id="KW-0805">Transcription regulation</keyword>
<dbReference type="InterPro" id="IPR013907">
    <property type="entry name" value="Sds3"/>
</dbReference>
<keyword evidence="5" id="KW-0539">Nucleus</keyword>